<organism evidence="2 3">
    <name type="scientific">Streptomyces canus</name>
    <dbReference type="NCBI Taxonomy" id="58343"/>
    <lineage>
        <taxon>Bacteria</taxon>
        <taxon>Bacillati</taxon>
        <taxon>Actinomycetota</taxon>
        <taxon>Actinomycetes</taxon>
        <taxon>Kitasatosporales</taxon>
        <taxon>Streptomycetaceae</taxon>
        <taxon>Streptomyces</taxon>
        <taxon>Streptomyces aurantiacus group</taxon>
    </lineage>
</organism>
<name>A0AAW8FQB3_9ACTN</name>
<evidence type="ECO:0000256" key="1">
    <source>
        <dbReference type="SAM" id="MobiDB-lite"/>
    </source>
</evidence>
<dbReference type="Proteomes" id="UP001234216">
    <property type="component" value="Unassembled WGS sequence"/>
</dbReference>
<feature type="region of interest" description="Disordered" evidence="1">
    <location>
        <begin position="222"/>
        <end position="248"/>
    </location>
</feature>
<dbReference type="EMBL" id="JAUSZV010000005">
    <property type="protein sequence ID" value="MDQ0911216.1"/>
    <property type="molecule type" value="Genomic_DNA"/>
</dbReference>
<gene>
    <name evidence="2" type="ORF">QFZ22_007201</name>
</gene>
<evidence type="ECO:0000313" key="2">
    <source>
        <dbReference type="EMBL" id="MDQ0911216.1"/>
    </source>
</evidence>
<dbReference type="AlphaFoldDB" id="A0AAW8FQB3"/>
<reference evidence="2" key="1">
    <citation type="submission" date="2023-07" db="EMBL/GenBank/DDBJ databases">
        <title>Comparative genomics of wheat-associated soil bacteria to identify genetic determinants of phenazine resistance.</title>
        <authorList>
            <person name="Mouncey N."/>
        </authorList>
    </citation>
    <scope>NUCLEOTIDE SEQUENCE</scope>
    <source>
        <strain evidence="2">V4I22</strain>
    </source>
</reference>
<proteinExistence type="predicted"/>
<dbReference type="RefSeq" id="WP_306982504.1">
    <property type="nucleotide sequence ID" value="NZ_JAUSZV010000005.1"/>
</dbReference>
<evidence type="ECO:0000313" key="3">
    <source>
        <dbReference type="Proteomes" id="UP001234216"/>
    </source>
</evidence>
<protein>
    <submittedName>
        <fullName evidence="2">Uncharacterized protein</fullName>
    </submittedName>
</protein>
<comment type="caution">
    <text evidence="2">The sequence shown here is derived from an EMBL/GenBank/DDBJ whole genome shotgun (WGS) entry which is preliminary data.</text>
</comment>
<accession>A0AAW8FQB3</accession>
<sequence>MINDAHWTDNLFGDLEPDNVQRRISQALQDMNDNARRAQGDANSRRKHTYGITRYNNSHERLQEQFDGVEGAYRINAGKSFNWDLIVVGKALLYPFHYAHQHKDVREAKIPNVHQGIVNLFQFAPPPTPIVDIFGDEHMPGYGPVEHGRLYGLPRDTRLVLVPFASNDSGLLKAYWGIAALVDETGALEWTTTPEPLPVASSTRPTLDIVQRHGAASEVVTFDSGDAPVAELSPRPDEAGEAGGPTRP</sequence>